<proteinExistence type="predicted"/>
<dbReference type="Proteomes" id="UP000233837">
    <property type="component" value="Unassembled WGS sequence"/>
</dbReference>
<dbReference type="EMBL" id="KZ502674">
    <property type="protein sequence ID" value="PKU74498.1"/>
    <property type="molecule type" value="Genomic_DNA"/>
</dbReference>
<reference evidence="1 2" key="1">
    <citation type="journal article" date="2016" name="Sci. Rep.">
        <title>The Dendrobium catenatum Lindl. genome sequence provides insights into polysaccharide synthase, floral development and adaptive evolution.</title>
        <authorList>
            <person name="Zhang G.Q."/>
            <person name="Xu Q."/>
            <person name="Bian C."/>
            <person name="Tsai W.C."/>
            <person name="Yeh C.M."/>
            <person name="Liu K.W."/>
            <person name="Yoshida K."/>
            <person name="Zhang L.S."/>
            <person name="Chang S.B."/>
            <person name="Chen F."/>
            <person name="Shi Y."/>
            <person name="Su Y.Y."/>
            <person name="Zhang Y.Q."/>
            <person name="Chen L.J."/>
            <person name="Yin Y."/>
            <person name="Lin M."/>
            <person name="Huang H."/>
            <person name="Deng H."/>
            <person name="Wang Z.W."/>
            <person name="Zhu S.L."/>
            <person name="Zhao X."/>
            <person name="Deng C."/>
            <person name="Niu S.C."/>
            <person name="Huang J."/>
            <person name="Wang M."/>
            <person name="Liu G.H."/>
            <person name="Yang H.J."/>
            <person name="Xiao X.J."/>
            <person name="Hsiao Y.Y."/>
            <person name="Wu W.L."/>
            <person name="Chen Y.Y."/>
            <person name="Mitsuda N."/>
            <person name="Ohme-Takagi M."/>
            <person name="Luo Y.B."/>
            <person name="Van de Peer Y."/>
            <person name="Liu Z.J."/>
        </authorList>
    </citation>
    <scope>NUCLEOTIDE SEQUENCE [LARGE SCALE GENOMIC DNA]</scope>
    <source>
        <tissue evidence="1">The whole plant</tissue>
    </source>
</reference>
<organism evidence="1 2">
    <name type="scientific">Dendrobium catenatum</name>
    <dbReference type="NCBI Taxonomy" id="906689"/>
    <lineage>
        <taxon>Eukaryota</taxon>
        <taxon>Viridiplantae</taxon>
        <taxon>Streptophyta</taxon>
        <taxon>Embryophyta</taxon>
        <taxon>Tracheophyta</taxon>
        <taxon>Spermatophyta</taxon>
        <taxon>Magnoliopsida</taxon>
        <taxon>Liliopsida</taxon>
        <taxon>Asparagales</taxon>
        <taxon>Orchidaceae</taxon>
        <taxon>Epidendroideae</taxon>
        <taxon>Malaxideae</taxon>
        <taxon>Dendrobiinae</taxon>
        <taxon>Dendrobium</taxon>
    </lineage>
</organism>
<evidence type="ECO:0000313" key="2">
    <source>
        <dbReference type="Proteomes" id="UP000233837"/>
    </source>
</evidence>
<sequence length="100" mass="10963">MAGKELLFPVVTIFDNQCASPLINFPCSNQEDCEGINKDLANNLSLIPAYDYQLVVSLVLVEKASKENDCHDNFDDANVGFCDVNNNVVKIGPDNEPEEG</sequence>
<protein>
    <submittedName>
        <fullName evidence="1">Uncharacterized protein</fullName>
    </submittedName>
</protein>
<keyword evidence="2" id="KW-1185">Reference proteome</keyword>
<reference evidence="1 2" key="2">
    <citation type="journal article" date="2017" name="Nature">
        <title>The Apostasia genome and the evolution of orchids.</title>
        <authorList>
            <person name="Zhang G.Q."/>
            <person name="Liu K.W."/>
            <person name="Li Z."/>
            <person name="Lohaus R."/>
            <person name="Hsiao Y.Y."/>
            <person name="Niu S.C."/>
            <person name="Wang J.Y."/>
            <person name="Lin Y.C."/>
            <person name="Xu Q."/>
            <person name="Chen L.J."/>
            <person name="Yoshida K."/>
            <person name="Fujiwara S."/>
            <person name="Wang Z.W."/>
            <person name="Zhang Y.Q."/>
            <person name="Mitsuda N."/>
            <person name="Wang M."/>
            <person name="Liu G.H."/>
            <person name="Pecoraro L."/>
            <person name="Huang H.X."/>
            <person name="Xiao X.J."/>
            <person name="Lin M."/>
            <person name="Wu X.Y."/>
            <person name="Wu W.L."/>
            <person name="Chen Y.Y."/>
            <person name="Chang S.B."/>
            <person name="Sakamoto S."/>
            <person name="Ohme-Takagi M."/>
            <person name="Yagi M."/>
            <person name="Zeng S.J."/>
            <person name="Shen C.Y."/>
            <person name="Yeh C.M."/>
            <person name="Luo Y.B."/>
            <person name="Tsai W.C."/>
            <person name="Van de Peer Y."/>
            <person name="Liu Z.J."/>
        </authorList>
    </citation>
    <scope>NUCLEOTIDE SEQUENCE [LARGE SCALE GENOMIC DNA]</scope>
    <source>
        <tissue evidence="1">The whole plant</tissue>
    </source>
</reference>
<dbReference type="AlphaFoldDB" id="A0A2I0WFR7"/>
<gene>
    <name evidence="1" type="ORF">MA16_Dca003701</name>
</gene>
<accession>A0A2I0WFR7</accession>
<name>A0A2I0WFR7_9ASPA</name>
<evidence type="ECO:0000313" key="1">
    <source>
        <dbReference type="EMBL" id="PKU74498.1"/>
    </source>
</evidence>